<evidence type="ECO:0000256" key="14">
    <source>
        <dbReference type="RuleBase" id="RU003848"/>
    </source>
</evidence>
<keyword evidence="2 13" id="KW-0813">Transport</keyword>
<keyword evidence="10 13" id="KW-0066">ATP synthesis</keyword>
<evidence type="ECO:0000256" key="6">
    <source>
        <dbReference type="ARBA" id="ARBA00022781"/>
    </source>
</evidence>
<evidence type="ECO:0000256" key="8">
    <source>
        <dbReference type="ARBA" id="ARBA00023065"/>
    </source>
</evidence>
<organism evidence="16 17">
    <name type="scientific">Anaerobacterium chartisolvens</name>
    <dbReference type="NCBI Taxonomy" id="1297424"/>
    <lineage>
        <taxon>Bacteria</taxon>
        <taxon>Bacillati</taxon>
        <taxon>Bacillota</taxon>
        <taxon>Clostridia</taxon>
        <taxon>Eubacteriales</taxon>
        <taxon>Oscillospiraceae</taxon>
        <taxon>Anaerobacterium</taxon>
    </lineage>
</organism>
<keyword evidence="9 13" id="KW-0472">Membrane</keyword>
<keyword evidence="17" id="KW-1185">Reference proteome</keyword>
<comment type="similarity">
    <text evidence="1 13 14">Belongs to the ATPase B chain family.</text>
</comment>
<gene>
    <name evidence="13" type="primary">atpF</name>
    <name evidence="16" type="ORF">DFR58_11543</name>
</gene>
<keyword evidence="6 13" id="KW-0375">Hydrogen ion transport</keyword>
<dbReference type="GO" id="GO:0046961">
    <property type="term" value="F:proton-transporting ATPase activity, rotational mechanism"/>
    <property type="evidence" value="ECO:0007669"/>
    <property type="project" value="TreeGrafter"/>
</dbReference>
<evidence type="ECO:0000256" key="2">
    <source>
        <dbReference type="ARBA" id="ARBA00022448"/>
    </source>
</evidence>
<evidence type="ECO:0000256" key="7">
    <source>
        <dbReference type="ARBA" id="ARBA00022989"/>
    </source>
</evidence>
<dbReference type="InterPro" id="IPR005864">
    <property type="entry name" value="ATP_synth_F0_bsu_bac"/>
</dbReference>
<comment type="subunit">
    <text evidence="13">F-type ATPases have 2 components, F(1) - the catalytic core - and F(0) - the membrane proton channel. F(1) has five subunits: alpha(3), beta(3), gamma(1), delta(1), epsilon(1). F(0) has three main subunits: a(1), b(2) and c(10-14). The alpha and beta chains form an alternating ring which encloses part of the gamma chain. F(1) is attached to F(0) by a central stalk formed by the gamma and epsilon chains, while a peripheral stalk is formed by the delta and b chains.</text>
</comment>
<dbReference type="PANTHER" id="PTHR33445">
    <property type="entry name" value="ATP SYNTHASE SUBUNIT B', CHLOROPLASTIC"/>
    <property type="match status" value="1"/>
</dbReference>
<dbReference type="PANTHER" id="PTHR33445:SF1">
    <property type="entry name" value="ATP SYNTHASE SUBUNIT B"/>
    <property type="match status" value="1"/>
</dbReference>
<evidence type="ECO:0000313" key="17">
    <source>
        <dbReference type="Proteomes" id="UP000253034"/>
    </source>
</evidence>
<evidence type="ECO:0000256" key="11">
    <source>
        <dbReference type="ARBA" id="ARBA00025198"/>
    </source>
</evidence>
<feature type="transmembrane region" description="Helical" evidence="13">
    <location>
        <begin position="6"/>
        <end position="23"/>
    </location>
</feature>
<dbReference type="AlphaFoldDB" id="A0A369AY28"/>
<accession>A0A369AY28</accession>
<dbReference type="NCBIfam" id="TIGR01144">
    <property type="entry name" value="ATP_synt_b"/>
    <property type="match status" value="1"/>
</dbReference>
<evidence type="ECO:0000256" key="10">
    <source>
        <dbReference type="ARBA" id="ARBA00023310"/>
    </source>
</evidence>
<keyword evidence="15" id="KW-0175">Coiled coil</keyword>
<dbReference type="GO" id="GO:0005886">
    <property type="term" value="C:plasma membrane"/>
    <property type="evidence" value="ECO:0007669"/>
    <property type="project" value="UniProtKB-SubCell"/>
</dbReference>
<keyword evidence="8 13" id="KW-0406">Ion transport</keyword>
<evidence type="ECO:0000256" key="15">
    <source>
        <dbReference type="SAM" id="Coils"/>
    </source>
</evidence>
<evidence type="ECO:0000256" key="1">
    <source>
        <dbReference type="ARBA" id="ARBA00005513"/>
    </source>
</evidence>
<keyword evidence="5 13" id="KW-0812">Transmembrane</keyword>
<comment type="caution">
    <text evidence="16">The sequence shown here is derived from an EMBL/GenBank/DDBJ whole genome shotgun (WGS) entry which is preliminary data.</text>
</comment>
<evidence type="ECO:0000256" key="3">
    <source>
        <dbReference type="ARBA" id="ARBA00022475"/>
    </source>
</evidence>
<dbReference type="GO" id="GO:0012505">
    <property type="term" value="C:endomembrane system"/>
    <property type="evidence" value="ECO:0007669"/>
    <property type="project" value="UniProtKB-SubCell"/>
</dbReference>
<comment type="function">
    <text evidence="11 13">F(1)F(0) ATP synthase produces ATP from ADP in the presence of a proton or sodium gradient. F-type ATPases consist of two structural domains, F(1) containing the extramembraneous catalytic core and F(0) containing the membrane proton channel, linked together by a central stalk and a peripheral stalk. During catalysis, ATP synthesis in the catalytic domain of F(1) is coupled via a rotary mechanism of the central stalk subunits to proton translocation.</text>
</comment>
<dbReference type="SUPFAM" id="SSF81573">
    <property type="entry name" value="F1F0 ATP synthase subunit B, membrane domain"/>
    <property type="match status" value="1"/>
</dbReference>
<feature type="coiled-coil region" evidence="15">
    <location>
        <begin position="46"/>
        <end position="117"/>
    </location>
</feature>
<evidence type="ECO:0000256" key="4">
    <source>
        <dbReference type="ARBA" id="ARBA00022547"/>
    </source>
</evidence>
<evidence type="ECO:0000313" key="16">
    <source>
        <dbReference type="EMBL" id="RCX14320.1"/>
    </source>
</evidence>
<evidence type="ECO:0000256" key="5">
    <source>
        <dbReference type="ARBA" id="ARBA00022692"/>
    </source>
</evidence>
<dbReference type="InterPro" id="IPR050059">
    <property type="entry name" value="ATP_synthase_B_chain"/>
</dbReference>
<dbReference type="RefSeq" id="WP_114298346.1">
    <property type="nucleotide sequence ID" value="NZ_QPJT01000015.1"/>
</dbReference>
<dbReference type="InterPro" id="IPR002146">
    <property type="entry name" value="ATP_synth_b/b'su_bac/chlpt"/>
</dbReference>
<keyword evidence="7 13" id="KW-1133">Transmembrane helix</keyword>
<dbReference type="Proteomes" id="UP000253034">
    <property type="component" value="Unassembled WGS sequence"/>
</dbReference>
<dbReference type="InterPro" id="IPR028987">
    <property type="entry name" value="ATP_synth_B-like_membr_sf"/>
</dbReference>
<dbReference type="HAMAP" id="MF_01398">
    <property type="entry name" value="ATP_synth_b_bprime"/>
    <property type="match status" value="1"/>
</dbReference>
<keyword evidence="4 13" id="KW-0138">CF(0)</keyword>
<protein>
    <recommendedName>
        <fullName evidence="13">ATP synthase subunit b</fullName>
    </recommendedName>
    <alternativeName>
        <fullName evidence="13">ATP synthase F(0) sector subunit b</fullName>
    </alternativeName>
    <alternativeName>
        <fullName evidence="13">ATPase subunit I</fullName>
    </alternativeName>
    <alternativeName>
        <fullName evidence="13">F-type ATPase subunit b</fullName>
        <shortName evidence="13">F-ATPase subunit b</shortName>
    </alternativeName>
</protein>
<evidence type="ECO:0000256" key="12">
    <source>
        <dbReference type="ARBA" id="ARBA00037847"/>
    </source>
</evidence>
<comment type="subcellular location">
    <subcellularLocation>
        <location evidence="13">Cell membrane</location>
        <topology evidence="13">Single-pass membrane protein</topology>
    </subcellularLocation>
    <subcellularLocation>
        <location evidence="12">Endomembrane system</location>
        <topology evidence="12">Single-pass membrane protein</topology>
    </subcellularLocation>
</comment>
<dbReference type="Gene3D" id="6.10.250.1580">
    <property type="match status" value="1"/>
</dbReference>
<evidence type="ECO:0000256" key="9">
    <source>
        <dbReference type="ARBA" id="ARBA00023136"/>
    </source>
</evidence>
<dbReference type="EMBL" id="QPJT01000015">
    <property type="protein sequence ID" value="RCX14320.1"/>
    <property type="molecule type" value="Genomic_DNA"/>
</dbReference>
<dbReference type="Pfam" id="PF00430">
    <property type="entry name" value="ATP-synt_B"/>
    <property type="match status" value="1"/>
</dbReference>
<reference evidence="16 17" key="1">
    <citation type="submission" date="2018-07" db="EMBL/GenBank/DDBJ databases">
        <title>Genomic Encyclopedia of Type Strains, Phase IV (KMG-IV): sequencing the most valuable type-strain genomes for metagenomic binning, comparative biology and taxonomic classification.</title>
        <authorList>
            <person name="Goeker M."/>
        </authorList>
    </citation>
    <scope>NUCLEOTIDE SEQUENCE [LARGE SCALE GENOMIC DNA]</scope>
    <source>
        <strain evidence="16 17">DSM 27016</strain>
    </source>
</reference>
<dbReference type="GO" id="GO:0046933">
    <property type="term" value="F:proton-transporting ATP synthase activity, rotational mechanism"/>
    <property type="evidence" value="ECO:0007669"/>
    <property type="project" value="UniProtKB-UniRule"/>
</dbReference>
<comment type="function">
    <text evidence="13">Component of the F(0) channel, it forms part of the peripheral stalk, linking F(1) to F(0).</text>
</comment>
<dbReference type="OrthoDB" id="9795863at2"/>
<evidence type="ECO:0000256" key="13">
    <source>
        <dbReference type="HAMAP-Rule" id="MF_01398"/>
    </source>
</evidence>
<proteinExistence type="inferred from homology"/>
<dbReference type="GO" id="GO:0045259">
    <property type="term" value="C:proton-transporting ATP synthase complex"/>
    <property type="evidence" value="ECO:0007669"/>
    <property type="project" value="UniProtKB-KW"/>
</dbReference>
<dbReference type="CDD" id="cd06503">
    <property type="entry name" value="ATP-synt_Fo_b"/>
    <property type="match status" value="1"/>
</dbReference>
<sequence length="161" mass="18228">MLSFEKFDFIFVAINLVILYFFMRKLLFKPVTEFMEKRSKGIQDSLDSAEKDKAVAAELKKKYEEQLNTAKAEADKILEEARARASRECDSIISEARKNSELIISKARDEIEREREQSMKDIKSQVAGLALAAASKVIEANMDTEGNRALVDKFIDRVGAA</sequence>
<keyword evidence="3 13" id="KW-1003">Cell membrane</keyword>
<name>A0A369AY28_9FIRM</name>